<gene>
    <name evidence="2" type="ORF">T310_2753</name>
</gene>
<sequence>MPVRTVSAPDTSIRDKDITSNSLYTDEVRPTGSAGAASAEALTSIPNTGHARIPGTGSGGTVYAGSNLAESADRGSEPSDRVLTKDEADRLYEENIEDEGLYITTAVITVML</sequence>
<evidence type="ECO:0000313" key="2">
    <source>
        <dbReference type="EMBL" id="KKA23203.1"/>
    </source>
</evidence>
<dbReference type="OrthoDB" id="197676at2759"/>
<dbReference type="GeneID" id="25315104"/>
<comment type="caution">
    <text evidence="2">The sequence shown here is derived from an EMBL/GenBank/DDBJ whole genome shotgun (WGS) entry which is preliminary data.</text>
</comment>
<evidence type="ECO:0000313" key="3">
    <source>
        <dbReference type="Proteomes" id="UP000053958"/>
    </source>
</evidence>
<organism evidence="2 3">
    <name type="scientific">Rasamsonia emersonii (strain ATCC 16479 / CBS 393.64 / IMI 116815)</name>
    <dbReference type="NCBI Taxonomy" id="1408163"/>
    <lineage>
        <taxon>Eukaryota</taxon>
        <taxon>Fungi</taxon>
        <taxon>Dikarya</taxon>
        <taxon>Ascomycota</taxon>
        <taxon>Pezizomycotina</taxon>
        <taxon>Eurotiomycetes</taxon>
        <taxon>Eurotiomycetidae</taxon>
        <taxon>Eurotiales</taxon>
        <taxon>Trichocomaceae</taxon>
        <taxon>Rasamsonia</taxon>
    </lineage>
</organism>
<accession>A0A0F4Z010</accession>
<reference evidence="2 3" key="1">
    <citation type="submission" date="2015-04" db="EMBL/GenBank/DDBJ databases">
        <authorList>
            <person name="Heijne W.H."/>
            <person name="Fedorova N.D."/>
            <person name="Nierman W.C."/>
            <person name="Vollebregt A.W."/>
            <person name="Zhao Z."/>
            <person name="Wu L."/>
            <person name="Kumar M."/>
            <person name="Stam H."/>
            <person name="van den Berg M.A."/>
            <person name="Pel H.J."/>
        </authorList>
    </citation>
    <scope>NUCLEOTIDE SEQUENCE [LARGE SCALE GENOMIC DNA]</scope>
    <source>
        <strain evidence="2 3">CBS 393.64</strain>
    </source>
</reference>
<dbReference type="RefSeq" id="XP_013329815.1">
    <property type="nucleotide sequence ID" value="XM_013474361.1"/>
</dbReference>
<dbReference type="Proteomes" id="UP000053958">
    <property type="component" value="Unassembled WGS sequence"/>
</dbReference>
<protein>
    <submittedName>
        <fullName evidence="2">Uncharacterized protein</fullName>
    </submittedName>
</protein>
<feature type="region of interest" description="Disordered" evidence="1">
    <location>
        <begin position="1"/>
        <end position="86"/>
    </location>
</feature>
<evidence type="ECO:0000256" key="1">
    <source>
        <dbReference type="SAM" id="MobiDB-lite"/>
    </source>
</evidence>
<name>A0A0F4Z010_RASE3</name>
<proteinExistence type="predicted"/>
<dbReference type="EMBL" id="LASV01000108">
    <property type="protein sequence ID" value="KKA23203.1"/>
    <property type="molecule type" value="Genomic_DNA"/>
</dbReference>
<feature type="compositionally biased region" description="Basic and acidic residues" evidence="1">
    <location>
        <begin position="71"/>
        <end position="86"/>
    </location>
</feature>
<dbReference type="AlphaFoldDB" id="A0A0F4Z010"/>
<keyword evidence="3" id="KW-1185">Reference proteome</keyword>